<gene>
    <name evidence="2" type="ORF">EDB81DRAFT_862201</name>
</gene>
<evidence type="ECO:0000313" key="3">
    <source>
        <dbReference type="Proteomes" id="UP000738349"/>
    </source>
</evidence>
<dbReference type="CDD" id="cd12885">
    <property type="entry name" value="SPRY_RanBP_like"/>
    <property type="match status" value="1"/>
</dbReference>
<comment type="caution">
    <text evidence="2">The sequence shown here is derived from an EMBL/GenBank/DDBJ whole genome shotgun (WGS) entry which is preliminary data.</text>
</comment>
<dbReference type="InterPro" id="IPR013320">
    <property type="entry name" value="ConA-like_dom_sf"/>
</dbReference>
<feature type="domain" description="B30.2/SPRY" evidence="1">
    <location>
        <begin position="1"/>
        <end position="124"/>
    </location>
</feature>
<reference evidence="2" key="1">
    <citation type="journal article" date="2021" name="Nat. Commun.">
        <title>Genetic determinants of endophytism in the Arabidopsis root mycobiome.</title>
        <authorList>
            <person name="Mesny F."/>
            <person name="Miyauchi S."/>
            <person name="Thiergart T."/>
            <person name="Pickel B."/>
            <person name="Atanasova L."/>
            <person name="Karlsson M."/>
            <person name="Huettel B."/>
            <person name="Barry K.W."/>
            <person name="Haridas S."/>
            <person name="Chen C."/>
            <person name="Bauer D."/>
            <person name="Andreopoulos W."/>
            <person name="Pangilinan J."/>
            <person name="LaButti K."/>
            <person name="Riley R."/>
            <person name="Lipzen A."/>
            <person name="Clum A."/>
            <person name="Drula E."/>
            <person name="Henrissat B."/>
            <person name="Kohler A."/>
            <person name="Grigoriev I.V."/>
            <person name="Martin F.M."/>
            <person name="Hacquard S."/>
        </authorList>
    </citation>
    <scope>NUCLEOTIDE SEQUENCE</scope>
    <source>
        <strain evidence="2">MPI-CAGE-AT-0147</strain>
    </source>
</reference>
<accession>A0A9P9DAA9</accession>
<evidence type="ECO:0000259" key="1">
    <source>
        <dbReference type="PROSITE" id="PS50188"/>
    </source>
</evidence>
<dbReference type="InterPro" id="IPR043136">
    <property type="entry name" value="B30.2/SPRY_sf"/>
</dbReference>
<dbReference type="InterPro" id="IPR003877">
    <property type="entry name" value="SPRY_dom"/>
</dbReference>
<organism evidence="2 3">
    <name type="scientific">Dactylonectria macrodidyma</name>
    <dbReference type="NCBI Taxonomy" id="307937"/>
    <lineage>
        <taxon>Eukaryota</taxon>
        <taxon>Fungi</taxon>
        <taxon>Dikarya</taxon>
        <taxon>Ascomycota</taxon>
        <taxon>Pezizomycotina</taxon>
        <taxon>Sordariomycetes</taxon>
        <taxon>Hypocreomycetidae</taxon>
        <taxon>Hypocreales</taxon>
        <taxon>Nectriaceae</taxon>
        <taxon>Dactylonectria</taxon>
    </lineage>
</organism>
<keyword evidence="3" id="KW-1185">Reference proteome</keyword>
<dbReference type="EMBL" id="JAGMUV010000030">
    <property type="protein sequence ID" value="KAH7115588.1"/>
    <property type="molecule type" value="Genomic_DNA"/>
</dbReference>
<dbReference type="SUPFAM" id="SSF49899">
    <property type="entry name" value="Concanavalin A-like lectins/glucanases"/>
    <property type="match status" value="1"/>
</dbReference>
<dbReference type="Gene3D" id="2.60.120.920">
    <property type="match status" value="1"/>
</dbReference>
<dbReference type="AlphaFoldDB" id="A0A9P9DAA9"/>
<dbReference type="InterPro" id="IPR001870">
    <property type="entry name" value="B30.2/SPRY"/>
</dbReference>
<proteinExistence type="predicted"/>
<dbReference type="Pfam" id="PF00622">
    <property type="entry name" value="SPRY"/>
    <property type="match status" value="1"/>
</dbReference>
<name>A0A9P9DAA9_9HYPO</name>
<dbReference type="PROSITE" id="PS50188">
    <property type="entry name" value="B302_SPRY"/>
    <property type="match status" value="1"/>
</dbReference>
<dbReference type="Proteomes" id="UP000738349">
    <property type="component" value="Unassembled WGS sequence"/>
</dbReference>
<sequence>MTTDGRQKFGGGSNQARAIAIAAKTYALDRLPGLHAHEWGYHSDNGQIWQEGDAIEGYGSFRLGETVGCSVDIASGIRLFTREGVRNEGFDLKGIKGRLYPVVLFRGYTPDSLEIETNFTGKERPFKYVPGVAR</sequence>
<evidence type="ECO:0000313" key="2">
    <source>
        <dbReference type="EMBL" id="KAH7115588.1"/>
    </source>
</evidence>
<dbReference type="InterPro" id="IPR044736">
    <property type="entry name" value="Gid1/RanBPM/SPLA_SPRY"/>
</dbReference>
<dbReference type="OrthoDB" id="341259at2759"/>
<protein>
    <recommendedName>
        <fullName evidence="1">B30.2/SPRY domain-containing protein</fullName>
    </recommendedName>
</protein>